<dbReference type="Proteomes" id="UP001302367">
    <property type="component" value="Chromosome 5"/>
</dbReference>
<comment type="function">
    <text evidence="5">Lytic polysaccharide monooxygenase (LMPO) that depolymerizes crystalline and amorphous polysaccharides via the oxidation of scissile alpha- or beta-(1-4)-glycosidic bonds, yielding C1 and/or C4 oxidation products. Catalysis by LPMOs requires the reduction of the active-site copper from Cu(II) to Cu(I) by a reducing agent and H(2)O(2) or O(2) as a cosubstrate.</text>
</comment>
<evidence type="ECO:0000256" key="1">
    <source>
        <dbReference type="ARBA" id="ARBA00001973"/>
    </source>
</evidence>
<dbReference type="CDD" id="cd21175">
    <property type="entry name" value="LPMO_AA9"/>
    <property type="match status" value="1"/>
</dbReference>
<evidence type="ECO:0000256" key="5">
    <source>
        <dbReference type="RuleBase" id="RU368122"/>
    </source>
</evidence>
<dbReference type="InterPro" id="IPR049892">
    <property type="entry name" value="AA9"/>
</dbReference>
<evidence type="ECO:0000259" key="8">
    <source>
        <dbReference type="Pfam" id="PF03443"/>
    </source>
</evidence>
<keyword evidence="3 5" id="KW-0964">Secreted</keyword>
<evidence type="ECO:0000256" key="6">
    <source>
        <dbReference type="SAM" id="MobiDB-lite"/>
    </source>
</evidence>
<feature type="domain" description="Auxiliary Activity family 9 catalytic" evidence="8">
    <location>
        <begin position="21"/>
        <end position="228"/>
    </location>
</feature>
<comment type="subcellular location">
    <subcellularLocation>
        <location evidence="2 5">Secreted</location>
    </subcellularLocation>
</comment>
<evidence type="ECO:0000256" key="3">
    <source>
        <dbReference type="ARBA" id="ARBA00022525"/>
    </source>
</evidence>
<dbReference type="EMBL" id="LKMD01000099">
    <property type="protein sequence ID" value="PIB03000.1"/>
    <property type="molecule type" value="Genomic_DNA"/>
</dbReference>
<evidence type="ECO:0000313" key="11">
    <source>
        <dbReference type="Proteomes" id="UP000230605"/>
    </source>
</evidence>
<evidence type="ECO:0000313" key="10">
    <source>
        <dbReference type="EMBL" id="WPB03990.1"/>
    </source>
</evidence>
<dbReference type="Proteomes" id="UP000230605">
    <property type="component" value="Chromosome 10"/>
</dbReference>
<feature type="region of interest" description="Disordered" evidence="6">
    <location>
        <begin position="236"/>
        <end position="391"/>
    </location>
</feature>
<feature type="compositionally biased region" description="Polar residues" evidence="6">
    <location>
        <begin position="339"/>
        <end position="362"/>
    </location>
</feature>
<dbReference type="GO" id="GO:0030245">
    <property type="term" value="P:cellulose catabolic process"/>
    <property type="evidence" value="ECO:0007669"/>
    <property type="project" value="UniProtKB-UniRule"/>
</dbReference>
<feature type="compositionally biased region" description="Low complexity" evidence="6">
    <location>
        <begin position="314"/>
        <end position="338"/>
    </location>
</feature>
<dbReference type="EMBL" id="CP134188">
    <property type="protein sequence ID" value="WPB03990.1"/>
    <property type="molecule type" value="Genomic_DNA"/>
</dbReference>
<reference evidence="9 11" key="1">
    <citation type="submission" date="2015-10" db="EMBL/GenBank/DDBJ databases">
        <title>The cercosporin biosynthetic gene cluster was horizontally transferred to several fungal lineages and shown to be expanded in Cercospora beticola based on microsynteny with recipient genomes.</title>
        <authorList>
            <person name="De Jonge R."/>
            <person name="Ebert M.K."/>
            <person name="Suttle J.C."/>
            <person name="Jurick Ii W.M."/>
            <person name="Secor G.A."/>
            <person name="Thomma B.P."/>
            <person name="Van De Peer Y."/>
            <person name="Bolton M.D."/>
        </authorList>
    </citation>
    <scope>NUCLEOTIDE SEQUENCE [LARGE SCALE GENOMIC DNA]</scope>
    <source>
        <strain evidence="9 11">09-40</strain>
    </source>
</reference>
<dbReference type="AlphaFoldDB" id="A0A2G5IE38"/>
<feature type="compositionally biased region" description="Low complexity" evidence="6">
    <location>
        <begin position="243"/>
        <end position="297"/>
    </location>
</feature>
<keyword evidence="12" id="KW-1185">Reference proteome</keyword>
<comment type="catalytic activity">
    <reaction evidence="5">
        <text>[(1-&gt;4)-beta-D-glucosyl]n+m + reduced acceptor + O2 = 4-dehydro-beta-D-glucosyl-[(1-&gt;4)-beta-D-glucosyl]n-1 + [(1-&gt;4)-beta-D-glucosyl]m + acceptor + H2O.</text>
        <dbReference type="EC" id="1.14.99.56"/>
    </reaction>
</comment>
<evidence type="ECO:0000256" key="7">
    <source>
        <dbReference type="SAM" id="SignalP"/>
    </source>
</evidence>
<dbReference type="PANTHER" id="PTHR33353:SF2">
    <property type="entry name" value="ENDO-BETA-1,4-GLUCANASE D"/>
    <property type="match status" value="1"/>
</dbReference>
<protein>
    <recommendedName>
        <fullName evidence="5">AA9 family lytic polysaccharide monooxygenase</fullName>
        <ecNumber evidence="5">1.14.99.56</ecNumber>
    </recommendedName>
    <alternativeName>
        <fullName evidence="5">Endo-beta-1,4-glucanase</fullName>
    </alternativeName>
    <alternativeName>
        <fullName evidence="5">Glycosyl hydrolase 61 family protein</fullName>
    </alternativeName>
</protein>
<keyword evidence="5" id="KW-0119">Carbohydrate metabolism</keyword>
<evidence type="ECO:0000313" key="12">
    <source>
        <dbReference type="Proteomes" id="UP001302367"/>
    </source>
</evidence>
<dbReference type="Gene3D" id="2.70.50.70">
    <property type="match status" value="1"/>
</dbReference>
<dbReference type="PANTHER" id="PTHR33353">
    <property type="entry name" value="PUTATIVE (AFU_ORTHOLOGUE AFUA_1G12560)-RELATED"/>
    <property type="match status" value="1"/>
</dbReference>
<keyword evidence="4 5" id="KW-1015">Disulfide bond</keyword>
<dbReference type="EC" id="1.14.99.56" evidence="5"/>
<reference evidence="10 12" key="2">
    <citation type="submission" date="2023-09" db="EMBL/GenBank/DDBJ databases">
        <title>Complete-Gapless Cercospora beticola genome.</title>
        <authorList>
            <person name="Wyatt N.A."/>
            <person name="Spanner R.E."/>
            <person name="Bolton M.D."/>
        </authorList>
    </citation>
    <scope>NUCLEOTIDE SEQUENCE [LARGE SCALE GENOMIC DNA]</scope>
    <source>
        <strain evidence="10">Cb09-40</strain>
    </source>
</reference>
<dbReference type="GO" id="GO:0008810">
    <property type="term" value="F:cellulase activity"/>
    <property type="evidence" value="ECO:0007669"/>
    <property type="project" value="UniProtKB-UniRule"/>
</dbReference>
<gene>
    <name evidence="9" type="ORF">CB0940_11641</name>
    <name evidence="10" type="ORF">RHO25_008634</name>
</gene>
<name>A0A2G5IE38_CERBT</name>
<sequence>MHSIAAALALVATVVPLSSAHYTFSKLSVNDQDVGNDWQYIRQHTKGYMPTKIPDILDNDFRCQPGSFENAAKTDVYEVKPGDRVQFKQAFGGTGMKHPGATQVYFSKAPNNDVKSYQGDGDWVKADMSLLCSSPENGAILDEAWCSWAQNGPKFTIPDTLEAGEYLVRAEHIALHGAHDNGVEFYFACGQLKITGTTATGVLGETVKIPGVYQPDDPAIHFSVWNNAIKEYTPTPGPAVIPGGHITGSTTGSTTETVRVGGSGGASSNATSAKPSNGSSNVGASSGSSPSGNQDPSTSGYPTFYSGGEESTDDSTVSSNQTSSSASPSPDQSASATSLPSSGTFSESQGQSHSQDQNQRGFSQGIRWSPSGYSGSGATRANARIHAEQQV</sequence>
<evidence type="ECO:0000313" key="9">
    <source>
        <dbReference type="EMBL" id="PIB03000.1"/>
    </source>
</evidence>
<feature type="signal peptide" evidence="7">
    <location>
        <begin position="1"/>
        <end position="20"/>
    </location>
</feature>
<dbReference type="OrthoDB" id="3496539at2759"/>
<accession>A0A2G5IE38</accession>
<dbReference type="Pfam" id="PF03443">
    <property type="entry name" value="AA9"/>
    <property type="match status" value="1"/>
</dbReference>
<comment type="cofactor">
    <cofactor evidence="1">
        <name>Cu(2+)</name>
        <dbReference type="ChEBI" id="CHEBI:29036"/>
    </cofactor>
</comment>
<dbReference type="GO" id="GO:0030248">
    <property type="term" value="F:cellulose binding"/>
    <property type="evidence" value="ECO:0007669"/>
    <property type="project" value="UniProtKB-UniRule"/>
</dbReference>
<evidence type="ECO:0000256" key="4">
    <source>
        <dbReference type="ARBA" id="ARBA00023157"/>
    </source>
</evidence>
<dbReference type="InterPro" id="IPR005103">
    <property type="entry name" value="AA9_LPMO"/>
</dbReference>
<evidence type="ECO:0000256" key="2">
    <source>
        <dbReference type="ARBA" id="ARBA00004613"/>
    </source>
</evidence>
<dbReference type="GO" id="GO:0005576">
    <property type="term" value="C:extracellular region"/>
    <property type="evidence" value="ECO:0007669"/>
    <property type="project" value="UniProtKB-SubCell"/>
</dbReference>
<keyword evidence="7" id="KW-0732">Signal</keyword>
<organism evidence="9 11">
    <name type="scientific">Cercospora beticola</name>
    <name type="common">Sugarbeet leaf spot fungus</name>
    <dbReference type="NCBI Taxonomy" id="122368"/>
    <lineage>
        <taxon>Eukaryota</taxon>
        <taxon>Fungi</taxon>
        <taxon>Dikarya</taxon>
        <taxon>Ascomycota</taxon>
        <taxon>Pezizomycotina</taxon>
        <taxon>Dothideomycetes</taxon>
        <taxon>Dothideomycetidae</taxon>
        <taxon>Mycosphaerellales</taxon>
        <taxon>Mycosphaerellaceae</taxon>
        <taxon>Cercospora</taxon>
    </lineage>
</organism>
<feature type="chain" id="PRO_5013942268" description="AA9 family lytic polysaccharide monooxygenase" evidence="7">
    <location>
        <begin position="21"/>
        <end position="391"/>
    </location>
</feature>
<keyword evidence="5" id="KW-0624">Polysaccharide degradation</keyword>
<proteinExistence type="predicted"/>
<keyword evidence="5" id="KW-0136">Cellulose degradation</keyword>
<comment type="domain">
    <text evidence="5">Has a modular structure: an endo-beta-1,4-glucanase catalytic module at the N-terminus, a linker rich in serines and threonines, and a C-terminal carbohydrate-binding module (CBM).</text>
</comment>